<evidence type="ECO:0000313" key="2">
    <source>
        <dbReference type="Proteomes" id="UP000053091"/>
    </source>
</evidence>
<name>A0A0S7BZU7_9BACT</name>
<reference evidence="1" key="1">
    <citation type="journal article" date="2015" name="Genome Announc.">
        <title>Draft Genome Sequence of Bacteroidales Strain TBC1, a Novel Isolate from a Methanogenic Wastewater Treatment System.</title>
        <authorList>
            <person name="Tourlousse D.M."/>
            <person name="Matsuura N."/>
            <person name="Sun L."/>
            <person name="Toyonaga M."/>
            <person name="Kuroda K."/>
            <person name="Ohashi A."/>
            <person name="Cruz R."/>
            <person name="Yamaguchi T."/>
            <person name="Sekiguchi Y."/>
        </authorList>
    </citation>
    <scope>NUCLEOTIDE SEQUENCE [LARGE SCALE GENOMIC DNA]</scope>
    <source>
        <strain evidence="1">TBC1</strain>
    </source>
</reference>
<dbReference type="Gene3D" id="1.20.1440.60">
    <property type="entry name" value="23S rRNA-intervening sequence"/>
    <property type="match status" value="1"/>
</dbReference>
<dbReference type="STRING" id="1678841.TBC1_111073"/>
<dbReference type="NCBIfam" id="TIGR02436">
    <property type="entry name" value="four helix bundle protein"/>
    <property type="match status" value="1"/>
</dbReference>
<dbReference type="PANTHER" id="PTHR38471:SF2">
    <property type="entry name" value="FOUR HELIX BUNDLE PROTEIN"/>
    <property type="match status" value="1"/>
</dbReference>
<dbReference type="AlphaFoldDB" id="A0A0S7BZU7"/>
<dbReference type="EMBL" id="DF968182">
    <property type="protein sequence ID" value="GAP42932.1"/>
    <property type="molecule type" value="Genomic_DNA"/>
</dbReference>
<dbReference type="InterPro" id="IPR012657">
    <property type="entry name" value="23S_rRNA-intervening_sequence"/>
</dbReference>
<dbReference type="OrthoDB" id="285993at2"/>
<dbReference type="PANTHER" id="PTHR38471">
    <property type="entry name" value="FOUR HELIX BUNDLE PROTEIN"/>
    <property type="match status" value="1"/>
</dbReference>
<sequence length="116" mass="13269">MKEEKENLILKLTFEFSIKIIEYCERLDAVRKFALSNQLFKAGTAIGANASEAQNAESNADFIHKFKMAAKEMNETDYWLKLCRFSDLLPDPGDLPEHLESIKKVINKIISTSKSR</sequence>
<keyword evidence="2" id="KW-1185">Reference proteome</keyword>
<dbReference type="RefSeq" id="WP_062039533.1">
    <property type="nucleotide sequence ID" value="NZ_DF968182.1"/>
</dbReference>
<evidence type="ECO:0000313" key="1">
    <source>
        <dbReference type="EMBL" id="GAP42932.1"/>
    </source>
</evidence>
<dbReference type="Proteomes" id="UP000053091">
    <property type="component" value="Unassembled WGS sequence"/>
</dbReference>
<gene>
    <name evidence="1" type="ORF">TBC1_111073</name>
</gene>
<dbReference type="PIRSF" id="PIRSF035652">
    <property type="entry name" value="CHP02436"/>
    <property type="match status" value="1"/>
</dbReference>
<dbReference type="SUPFAM" id="SSF158446">
    <property type="entry name" value="IVS-encoded protein-like"/>
    <property type="match status" value="1"/>
</dbReference>
<proteinExistence type="predicted"/>
<organism evidence="1">
    <name type="scientific">Lentimicrobium saccharophilum</name>
    <dbReference type="NCBI Taxonomy" id="1678841"/>
    <lineage>
        <taxon>Bacteria</taxon>
        <taxon>Pseudomonadati</taxon>
        <taxon>Bacteroidota</taxon>
        <taxon>Bacteroidia</taxon>
        <taxon>Bacteroidales</taxon>
        <taxon>Lentimicrobiaceae</taxon>
        <taxon>Lentimicrobium</taxon>
    </lineage>
</organism>
<dbReference type="InterPro" id="IPR036583">
    <property type="entry name" value="23S_rRNA_IVS_sf"/>
</dbReference>
<protein>
    <submittedName>
        <fullName evidence="1">Four helix bundle protein</fullName>
    </submittedName>
</protein>
<accession>A0A0S7BZU7</accession>
<dbReference type="Pfam" id="PF05635">
    <property type="entry name" value="23S_rRNA_IVP"/>
    <property type="match status" value="1"/>
</dbReference>